<dbReference type="Gene3D" id="2.40.330.10">
    <property type="entry name" value="DNA-binding pseudobarrel domain"/>
    <property type="match status" value="1"/>
</dbReference>
<evidence type="ECO:0000256" key="3">
    <source>
        <dbReference type="ARBA" id="ARBA00023125"/>
    </source>
</evidence>
<evidence type="ECO:0000256" key="4">
    <source>
        <dbReference type="ARBA" id="ARBA00023163"/>
    </source>
</evidence>
<protein>
    <recommendedName>
        <fullName evidence="7">TF-B3 domain-containing protein</fullName>
    </recommendedName>
</protein>
<dbReference type="EMBL" id="JAUIZM010000006">
    <property type="protein sequence ID" value="KAK1379093.1"/>
    <property type="molecule type" value="Genomic_DNA"/>
</dbReference>
<dbReference type="InterPro" id="IPR015300">
    <property type="entry name" value="DNA-bd_pseudobarrel_sf"/>
</dbReference>
<dbReference type="Proteomes" id="UP001237642">
    <property type="component" value="Unassembled WGS sequence"/>
</dbReference>
<dbReference type="GO" id="GO:0005634">
    <property type="term" value="C:nucleus"/>
    <property type="evidence" value="ECO:0007669"/>
    <property type="project" value="UniProtKB-SubCell"/>
</dbReference>
<evidence type="ECO:0000256" key="2">
    <source>
        <dbReference type="ARBA" id="ARBA00023015"/>
    </source>
</evidence>
<dbReference type="GO" id="GO:0003677">
    <property type="term" value="F:DNA binding"/>
    <property type="evidence" value="ECO:0007669"/>
    <property type="project" value="UniProtKB-KW"/>
</dbReference>
<dbReference type="AlphaFoldDB" id="A0AAD8I727"/>
<dbReference type="SUPFAM" id="SSF101936">
    <property type="entry name" value="DNA-binding pseudobarrel domain"/>
    <property type="match status" value="1"/>
</dbReference>
<dbReference type="InterPro" id="IPR003340">
    <property type="entry name" value="B3_DNA-bd"/>
</dbReference>
<evidence type="ECO:0000256" key="1">
    <source>
        <dbReference type="ARBA" id="ARBA00004123"/>
    </source>
</evidence>
<evidence type="ECO:0000313" key="8">
    <source>
        <dbReference type="EMBL" id="KAK1379093.1"/>
    </source>
</evidence>
<gene>
    <name evidence="8" type="ORF">POM88_025837</name>
</gene>
<evidence type="ECO:0000256" key="5">
    <source>
        <dbReference type="ARBA" id="ARBA00023242"/>
    </source>
</evidence>
<keyword evidence="2" id="KW-0805">Transcription regulation</keyword>
<keyword evidence="5" id="KW-0539">Nucleus</keyword>
<name>A0AAD8I727_9APIA</name>
<feature type="region of interest" description="Disordered" evidence="6">
    <location>
        <begin position="1"/>
        <end position="24"/>
    </location>
</feature>
<feature type="domain" description="TF-B3" evidence="7">
    <location>
        <begin position="95"/>
        <end position="146"/>
    </location>
</feature>
<comment type="subcellular location">
    <subcellularLocation>
        <location evidence="1">Nucleus</location>
    </subcellularLocation>
</comment>
<proteinExistence type="predicted"/>
<keyword evidence="3" id="KW-0238">DNA-binding</keyword>
<dbReference type="PROSITE" id="PS50863">
    <property type="entry name" value="B3"/>
    <property type="match status" value="1"/>
</dbReference>
<evidence type="ECO:0000259" key="7">
    <source>
        <dbReference type="PROSITE" id="PS50863"/>
    </source>
</evidence>
<accession>A0AAD8I727</accession>
<reference evidence="8" key="2">
    <citation type="submission" date="2023-05" db="EMBL/GenBank/DDBJ databases">
        <authorList>
            <person name="Schelkunov M.I."/>
        </authorList>
    </citation>
    <scope>NUCLEOTIDE SEQUENCE</scope>
    <source>
        <strain evidence="8">Hsosn_3</strain>
        <tissue evidence="8">Leaf</tissue>
    </source>
</reference>
<evidence type="ECO:0000313" key="9">
    <source>
        <dbReference type="Proteomes" id="UP001237642"/>
    </source>
</evidence>
<keyword evidence="9" id="KW-1185">Reference proteome</keyword>
<reference evidence="8" key="1">
    <citation type="submission" date="2023-02" db="EMBL/GenBank/DDBJ databases">
        <title>Genome of toxic invasive species Heracleum sosnowskyi carries increased number of genes despite the absence of recent whole-genome duplications.</title>
        <authorList>
            <person name="Schelkunov M."/>
            <person name="Shtratnikova V."/>
            <person name="Makarenko M."/>
            <person name="Klepikova A."/>
            <person name="Omelchenko D."/>
            <person name="Novikova G."/>
            <person name="Obukhova E."/>
            <person name="Bogdanov V."/>
            <person name="Penin A."/>
            <person name="Logacheva M."/>
        </authorList>
    </citation>
    <scope>NUCLEOTIDE SEQUENCE</scope>
    <source>
        <strain evidence="8">Hsosn_3</strain>
        <tissue evidence="8">Leaf</tissue>
    </source>
</reference>
<sequence>MEGEDIDHGTTNLENSTGKHVSGAEMNEAELENIYVEEVAEMAIDDVQMVFSSIMTKCNINNTSHGEYIPGHIIPQNRKWISGEHVTFRNGDEVWEIGLVYSNGLARFSAGWNKFSREKKVKLNETVVFNLLESEGGLSFDIGFPG</sequence>
<organism evidence="8 9">
    <name type="scientific">Heracleum sosnowskyi</name>
    <dbReference type="NCBI Taxonomy" id="360622"/>
    <lineage>
        <taxon>Eukaryota</taxon>
        <taxon>Viridiplantae</taxon>
        <taxon>Streptophyta</taxon>
        <taxon>Embryophyta</taxon>
        <taxon>Tracheophyta</taxon>
        <taxon>Spermatophyta</taxon>
        <taxon>Magnoliopsida</taxon>
        <taxon>eudicotyledons</taxon>
        <taxon>Gunneridae</taxon>
        <taxon>Pentapetalae</taxon>
        <taxon>asterids</taxon>
        <taxon>campanulids</taxon>
        <taxon>Apiales</taxon>
        <taxon>Apiaceae</taxon>
        <taxon>Apioideae</taxon>
        <taxon>apioid superclade</taxon>
        <taxon>Tordylieae</taxon>
        <taxon>Tordyliinae</taxon>
        <taxon>Heracleum</taxon>
    </lineage>
</organism>
<keyword evidence="4" id="KW-0804">Transcription</keyword>
<feature type="compositionally biased region" description="Polar residues" evidence="6">
    <location>
        <begin position="9"/>
        <end position="19"/>
    </location>
</feature>
<evidence type="ECO:0000256" key="6">
    <source>
        <dbReference type="SAM" id="MobiDB-lite"/>
    </source>
</evidence>
<comment type="caution">
    <text evidence="8">The sequence shown here is derived from an EMBL/GenBank/DDBJ whole genome shotgun (WGS) entry which is preliminary data.</text>
</comment>